<dbReference type="InterPro" id="IPR027051">
    <property type="entry name" value="XdhC_Rossmann_dom"/>
</dbReference>
<dbReference type="InterPro" id="IPR052698">
    <property type="entry name" value="MoCofactor_Util/Proc"/>
</dbReference>
<dbReference type="RefSeq" id="WP_267991235.1">
    <property type="nucleotide sequence ID" value="NZ_JAPJZI010000001.1"/>
</dbReference>
<proteinExistence type="predicted"/>
<dbReference type="Pfam" id="PF13478">
    <property type="entry name" value="XdhC_C"/>
    <property type="match status" value="1"/>
</dbReference>
<dbReference type="InterPro" id="IPR014308">
    <property type="entry name" value="Xanthine_DH_XdhC"/>
</dbReference>
<dbReference type="EMBL" id="JAPJZI010000001">
    <property type="protein sequence ID" value="MDA5399816.1"/>
    <property type="molecule type" value="Genomic_DNA"/>
</dbReference>
<dbReference type="NCBIfam" id="TIGR02964">
    <property type="entry name" value="xanthine_xdhC"/>
    <property type="match status" value="1"/>
</dbReference>
<gene>
    <name evidence="3" type="primary">xdhC</name>
    <name evidence="3" type="ORF">OQ273_14640</name>
</gene>
<dbReference type="Proteomes" id="UP001151234">
    <property type="component" value="Unassembled WGS sequence"/>
</dbReference>
<keyword evidence="4" id="KW-1185">Reference proteome</keyword>
<evidence type="ECO:0000259" key="1">
    <source>
        <dbReference type="Pfam" id="PF02625"/>
    </source>
</evidence>
<dbReference type="Pfam" id="PF02625">
    <property type="entry name" value="XdhC_CoxI"/>
    <property type="match status" value="1"/>
</dbReference>
<dbReference type="PANTHER" id="PTHR30388:SF6">
    <property type="entry name" value="XANTHINE DEHYDROGENASE SUBUNIT A-RELATED"/>
    <property type="match status" value="1"/>
</dbReference>
<dbReference type="PANTHER" id="PTHR30388">
    <property type="entry name" value="ALDEHYDE OXIDOREDUCTASE MOLYBDENUM COFACTOR ASSEMBLY PROTEIN"/>
    <property type="match status" value="1"/>
</dbReference>
<dbReference type="AlphaFoldDB" id="A0A9X3UK23"/>
<evidence type="ECO:0000259" key="2">
    <source>
        <dbReference type="Pfam" id="PF13478"/>
    </source>
</evidence>
<dbReference type="Gene3D" id="3.40.50.720">
    <property type="entry name" value="NAD(P)-binding Rossmann-like Domain"/>
    <property type="match status" value="1"/>
</dbReference>
<name>A0A9X3UK23_9HYPH</name>
<organism evidence="3 4">
    <name type="scientific">Hoeflea prorocentri</name>
    <dbReference type="NCBI Taxonomy" id="1922333"/>
    <lineage>
        <taxon>Bacteria</taxon>
        <taxon>Pseudomonadati</taxon>
        <taxon>Pseudomonadota</taxon>
        <taxon>Alphaproteobacteria</taxon>
        <taxon>Hyphomicrobiales</taxon>
        <taxon>Rhizobiaceae</taxon>
        <taxon>Hoeflea</taxon>
    </lineage>
</organism>
<comment type="caution">
    <text evidence="3">The sequence shown here is derived from an EMBL/GenBank/DDBJ whole genome shotgun (WGS) entry which is preliminary data.</text>
</comment>
<protein>
    <submittedName>
        <fullName evidence="3">Xanthine dehydrogenase accessory protein XdhC</fullName>
    </submittedName>
</protein>
<sequence>MARQPARLKLFLEDSGMVARVNIVEAKGSTPREAGTWMLVSQTGLFGTIGGGQLELMAINEARSLLAGTSDKADMDIPLGPEIGQCCGGRVRVEIDRLDKDSIAQISALVETDDAALPHVYVFGAGHVGKALGDALSLLPVRAHLVETRQEELDGATADVEKRLAAMPEELVRQAPPHSAFIVMTHEHALDFIIVREALARTDTAYVGMIGSKTKRATYVSWHNKEGGDPDDCDRLICPIGASALGDKRPAVIAALVACEVMTALNVAQDNAS</sequence>
<evidence type="ECO:0000313" key="4">
    <source>
        <dbReference type="Proteomes" id="UP001151234"/>
    </source>
</evidence>
<reference evidence="3" key="1">
    <citation type="submission" date="2022-11" db="EMBL/GenBank/DDBJ databases">
        <title>Draft genome sequence of Hoeflea poritis E7-10 and Hoeflea prorocentri PM5-8, separated from scleractinian coral Porites lutea and marine dinoflagellate.</title>
        <authorList>
            <person name="Zhang G."/>
            <person name="Wei Q."/>
            <person name="Cai L."/>
        </authorList>
    </citation>
    <scope>NUCLEOTIDE SEQUENCE</scope>
    <source>
        <strain evidence="3">PM5-8</strain>
    </source>
</reference>
<feature type="domain" description="XdhC Rossmann" evidence="2">
    <location>
        <begin position="120"/>
        <end position="261"/>
    </location>
</feature>
<evidence type="ECO:0000313" key="3">
    <source>
        <dbReference type="EMBL" id="MDA5399816.1"/>
    </source>
</evidence>
<dbReference type="InterPro" id="IPR003777">
    <property type="entry name" value="XdhC_CoxI"/>
</dbReference>
<feature type="domain" description="XdhC- CoxI" evidence="1">
    <location>
        <begin position="17"/>
        <end position="69"/>
    </location>
</feature>
<accession>A0A9X3UK23</accession>